<dbReference type="PANTHER" id="PTHR11905:SF159">
    <property type="entry name" value="ADAM METALLOPROTEASE"/>
    <property type="match status" value="1"/>
</dbReference>
<evidence type="ECO:0000256" key="3">
    <source>
        <dbReference type="ARBA" id="ARBA00022833"/>
    </source>
</evidence>
<keyword evidence="2" id="KW-0378">Hydrolase</keyword>
<reference evidence="9" key="1">
    <citation type="submission" date="2012-12" db="EMBL/GenBank/DDBJ databases">
        <title>Identification and characterization of a phenylalanine ammonia-lyase gene family in Isatis indigotica Fort.</title>
        <authorList>
            <person name="Liu Q."/>
            <person name="Chen J."/>
            <person name="Zhou X."/>
            <person name="Di P."/>
            <person name="Xiao Y."/>
            <person name="Xuan H."/>
            <person name="Zhang L."/>
            <person name="Chen W."/>
        </authorList>
    </citation>
    <scope>NUCLEOTIDE SEQUENCE</scope>
    <source>
        <tissue evidence="9">Salivary gland</tissue>
    </source>
</reference>
<keyword evidence="3 5" id="KW-0862">Zinc</keyword>
<evidence type="ECO:0000256" key="5">
    <source>
        <dbReference type="PROSITE-ProRule" id="PRU00276"/>
    </source>
</evidence>
<keyword evidence="7" id="KW-0732">Signal</keyword>
<evidence type="ECO:0000256" key="2">
    <source>
        <dbReference type="ARBA" id="ARBA00022801"/>
    </source>
</evidence>
<feature type="signal peptide" evidence="7">
    <location>
        <begin position="1"/>
        <end position="26"/>
    </location>
</feature>
<dbReference type="GO" id="GO:0006509">
    <property type="term" value="P:membrane protein ectodomain proteolysis"/>
    <property type="evidence" value="ECO:0007669"/>
    <property type="project" value="TreeGrafter"/>
</dbReference>
<evidence type="ECO:0000256" key="6">
    <source>
        <dbReference type="SAM" id="MobiDB-lite"/>
    </source>
</evidence>
<dbReference type="PROSITE" id="PS50215">
    <property type="entry name" value="ADAM_MEPRO"/>
    <property type="match status" value="1"/>
</dbReference>
<dbReference type="InterPro" id="IPR024079">
    <property type="entry name" value="MetalloPept_cat_dom_sf"/>
</dbReference>
<accession>A0A0K8RP15</accession>
<dbReference type="GO" id="GO:0004222">
    <property type="term" value="F:metalloendopeptidase activity"/>
    <property type="evidence" value="ECO:0007669"/>
    <property type="project" value="InterPro"/>
</dbReference>
<sequence>LVVVLLFGRFFVLVAIFLGSSESALSAGSSAGRFVYPRLLQARGTNGEKLLHIQDGLILNLEKTSVLAENFILTTFERGNQIDTLMNGKELEKNVYHDRNQAAAVSVEEKDGTIEVKGALSPKLRIAPSPLMARSEDGQIAHEILDIEQRGDFKSDYIVPPNVQVQERAMVFRRHDAQVPEKFTVEVAFLVDLFMYREFSSDDDVIPYLVMLLQLINLRYQDTSDPLIEFLLVQVFVGKTGDPVSLTMYENDVDKPSSKKLYMKSEETLSALARAVKIGTVKTTADIMVLITALDLADKHGSTVQNSVLGIAYLGAVCHLSLRAALAEDHAYTFATVGVTAHELAHALGSVHDGDMPIFATLGKQPKICDPRNGNTMAPTAGGTNFGVFSECSLDQMSSFAGSLTDVCFKLASSKNYTIPEKPFHGETWDRFKHKAANKTFYCQSLYPQFWRVTGRDHEDYSHRCKLLCCPALQNTCFIHDMADGMECGRGKVCIRHVCATPGRHPTARPRRTTMRSTTTTSTTPRNRPGWWPGRYRTRTFLADITLEVCDPQRETSHGIRPRACCPSHNIHNRSRLVAKHRERTKQ</sequence>
<feature type="region of interest" description="Disordered" evidence="6">
    <location>
        <begin position="505"/>
        <end position="531"/>
    </location>
</feature>
<dbReference type="InterPro" id="IPR001590">
    <property type="entry name" value="Peptidase_M12B"/>
</dbReference>
<feature type="active site" evidence="5">
    <location>
        <position position="343"/>
    </location>
</feature>
<evidence type="ECO:0000259" key="8">
    <source>
        <dbReference type="PROSITE" id="PS50215"/>
    </source>
</evidence>
<evidence type="ECO:0000256" key="4">
    <source>
        <dbReference type="ARBA" id="ARBA00023049"/>
    </source>
</evidence>
<feature type="binding site" evidence="5">
    <location>
        <position position="352"/>
    </location>
    <ligand>
        <name>Zn(2+)</name>
        <dbReference type="ChEBI" id="CHEBI:29105"/>
        <note>catalytic</note>
    </ligand>
</feature>
<proteinExistence type="evidence at transcript level"/>
<keyword evidence="4 9" id="KW-0482">Metalloprotease</keyword>
<evidence type="ECO:0000256" key="7">
    <source>
        <dbReference type="SAM" id="SignalP"/>
    </source>
</evidence>
<comment type="caution">
    <text evidence="5">Lacks conserved residue(s) required for the propagation of feature annotation.</text>
</comment>
<dbReference type="AlphaFoldDB" id="A0A0K8RP15"/>
<feature type="binding site" evidence="5">
    <location>
        <position position="346"/>
    </location>
    <ligand>
        <name>Zn(2+)</name>
        <dbReference type="ChEBI" id="CHEBI:29105"/>
        <note>catalytic</note>
    </ligand>
</feature>
<evidence type="ECO:0000256" key="1">
    <source>
        <dbReference type="ARBA" id="ARBA00022670"/>
    </source>
</evidence>
<dbReference type="SUPFAM" id="SSF55486">
    <property type="entry name" value="Metalloproteases ('zincins'), catalytic domain"/>
    <property type="match status" value="1"/>
</dbReference>
<evidence type="ECO:0000313" key="9">
    <source>
        <dbReference type="EMBL" id="JAA72827.1"/>
    </source>
</evidence>
<keyword evidence="1 9" id="KW-0645">Protease</keyword>
<feature type="chain" id="PRO_5005518505" evidence="7">
    <location>
        <begin position="27"/>
        <end position="587"/>
    </location>
</feature>
<name>A0A0K8RP15_IXORI</name>
<feature type="binding site" evidence="5">
    <location>
        <position position="342"/>
    </location>
    <ligand>
        <name>Zn(2+)</name>
        <dbReference type="ChEBI" id="CHEBI:29105"/>
        <note>catalytic</note>
    </ligand>
</feature>
<dbReference type="PANTHER" id="PTHR11905">
    <property type="entry name" value="ADAM A DISINTEGRIN AND METALLOPROTEASE DOMAIN"/>
    <property type="match status" value="1"/>
</dbReference>
<dbReference type="Gene3D" id="3.40.390.10">
    <property type="entry name" value="Collagenase (Catalytic Domain)"/>
    <property type="match status" value="1"/>
</dbReference>
<dbReference type="EMBL" id="GADI01000981">
    <property type="protein sequence ID" value="JAA72827.1"/>
    <property type="molecule type" value="mRNA"/>
</dbReference>
<keyword evidence="5" id="KW-0479">Metal-binding</keyword>
<feature type="compositionally biased region" description="Low complexity" evidence="6">
    <location>
        <begin position="515"/>
        <end position="529"/>
    </location>
</feature>
<dbReference type="Pfam" id="PF13582">
    <property type="entry name" value="Reprolysin_3"/>
    <property type="match status" value="1"/>
</dbReference>
<feature type="non-terminal residue" evidence="9">
    <location>
        <position position="1"/>
    </location>
</feature>
<feature type="domain" description="Peptidase M12B" evidence="8">
    <location>
        <begin position="183"/>
        <end position="413"/>
    </location>
</feature>
<protein>
    <submittedName>
        <fullName evidence="9">Putative metalloprotease</fullName>
    </submittedName>
</protein>
<organism evidence="9">
    <name type="scientific">Ixodes ricinus</name>
    <name type="common">Common tick</name>
    <name type="synonym">Acarus ricinus</name>
    <dbReference type="NCBI Taxonomy" id="34613"/>
    <lineage>
        <taxon>Eukaryota</taxon>
        <taxon>Metazoa</taxon>
        <taxon>Ecdysozoa</taxon>
        <taxon>Arthropoda</taxon>
        <taxon>Chelicerata</taxon>
        <taxon>Arachnida</taxon>
        <taxon>Acari</taxon>
        <taxon>Parasitiformes</taxon>
        <taxon>Ixodida</taxon>
        <taxon>Ixodoidea</taxon>
        <taxon>Ixodidae</taxon>
        <taxon>Ixodinae</taxon>
        <taxon>Ixodes</taxon>
    </lineage>
</organism>
<dbReference type="GO" id="GO:0046872">
    <property type="term" value="F:metal ion binding"/>
    <property type="evidence" value="ECO:0007669"/>
    <property type="project" value="UniProtKB-KW"/>
</dbReference>